<name>A0A6B8RL30_9BACL</name>
<dbReference type="InterPro" id="IPR011989">
    <property type="entry name" value="ARM-like"/>
</dbReference>
<evidence type="ECO:0008006" key="3">
    <source>
        <dbReference type="Google" id="ProtNLM"/>
    </source>
</evidence>
<keyword evidence="2" id="KW-1185">Reference proteome</keyword>
<dbReference type="OrthoDB" id="2381793at2"/>
<dbReference type="Proteomes" id="UP000426246">
    <property type="component" value="Chromosome"/>
</dbReference>
<dbReference type="EMBL" id="CP034235">
    <property type="protein sequence ID" value="QGQ96322.1"/>
    <property type="molecule type" value="Genomic_DNA"/>
</dbReference>
<evidence type="ECO:0000313" key="1">
    <source>
        <dbReference type="EMBL" id="QGQ96322.1"/>
    </source>
</evidence>
<dbReference type="AlphaFoldDB" id="A0A6B8RL30"/>
<gene>
    <name evidence="1" type="ORF">EHS13_16255</name>
</gene>
<proteinExistence type="predicted"/>
<sequence>MDLISQLSSQSGDRTEEANRRVAALCLENPKLLVQILEGLTSEDPAVIGDCAEVFTKVAEFNPRVVVPFAGALALLLNHKATRVRWEAMHAIALTAELNADAILQLLNIFTTILHNDSSTIVRDYVIDCLGNVATVSEHAASQVMPIIIEAVTLYGEKHLARALNAMTKVVITAPTHGVELLMYGNDYSNHAKGSVQKAAKKLVKAINKK</sequence>
<reference evidence="2" key="1">
    <citation type="submission" date="2018-11" db="EMBL/GenBank/DDBJ databases">
        <title>Complete genome sequence of Paenibacillus sp. ML311-T8.</title>
        <authorList>
            <person name="Nam Y.-D."/>
            <person name="Kang J."/>
            <person name="Chung W.-H."/>
            <person name="Park Y.S."/>
        </authorList>
    </citation>
    <scope>NUCLEOTIDE SEQUENCE [LARGE SCALE GENOMIC DNA]</scope>
    <source>
        <strain evidence="2">ML311-T8</strain>
    </source>
</reference>
<organism evidence="1 2">
    <name type="scientific">Paenibacillus psychroresistens</name>
    <dbReference type="NCBI Taxonomy" id="1778678"/>
    <lineage>
        <taxon>Bacteria</taxon>
        <taxon>Bacillati</taxon>
        <taxon>Bacillota</taxon>
        <taxon>Bacilli</taxon>
        <taxon>Bacillales</taxon>
        <taxon>Paenibacillaceae</taxon>
        <taxon>Paenibacillus</taxon>
    </lineage>
</organism>
<dbReference type="Gene3D" id="1.25.10.10">
    <property type="entry name" value="Leucine-rich Repeat Variant"/>
    <property type="match status" value="1"/>
</dbReference>
<evidence type="ECO:0000313" key="2">
    <source>
        <dbReference type="Proteomes" id="UP000426246"/>
    </source>
</evidence>
<dbReference type="InterPro" id="IPR016024">
    <property type="entry name" value="ARM-type_fold"/>
</dbReference>
<protein>
    <recommendedName>
        <fullName evidence="3">HEAT repeat domain-containing protein</fullName>
    </recommendedName>
</protein>
<dbReference type="SUPFAM" id="SSF48371">
    <property type="entry name" value="ARM repeat"/>
    <property type="match status" value="1"/>
</dbReference>
<dbReference type="RefSeq" id="WP_155701357.1">
    <property type="nucleotide sequence ID" value="NZ_CP034235.1"/>
</dbReference>
<dbReference type="KEGG" id="ppsc:EHS13_16255"/>
<accession>A0A6B8RL30</accession>